<evidence type="ECO:0000313" key="1">
    <source>
        <dbReference type="EMBL" id="KAG9338403.1"/>
    </source>
</evidence>
<organism evidence="1 2">
    <name type="scientific">Albula glossodonta</name>
    <name type="common">roundjaw bonefish</name>
    <dbReference type="NCBI Taxonomy" id="121402"/>
    <lineage>
        <taxon>Eukaryota</taxon>
        <taxon>Metazoa</taxon>
        <taxon>Chordata</taxon>
        <taxon>Craniata</taxon>
        <taxon>Vertebrata</taxon>
        <taxon>Euteleostomi</taxon>
        <taxon>Actinopterygii</taxon>
        <taxon>Neopterygii</taxon>
        <taxon>Teleostei</taxon>
        <taxon>Albuliformes</taxon>
        <taxon>Albulidae</taxon>
        <taxon>Albula</taxon>
    </lineage>
</organism>
<comment type="caution">
    <text evidence="1">The sequence shown here is derived from an EMBL/GenBank/DDBJ whole genome shotgun (WGS) entry which is preliminary data.</text>
</comment>
<name>A0A8T2ND63_9TELE</name>
<dbReference type="Proteomes" id="UP000824540">
    <property type="component" value="Unassembled WGS sequence"/>
</dbReference>
<gene>
    <name evidence="1" type="ORF">JZ751_025807</name>
</gene>
<dbReference type="AlphaFoldDB" id="A0A8T2ND63"/>
<evidence type="ECO:0000313" key="2">
    <source>
        <dbReference type="Proteomes" id="UP000824540"/>
    </source>
</evidence>
<proteinExistence type="predicted"/>
<accession>A0A8T2ND63</accession>
<sequence>MEKHVPELIVTSELAGLAGALDRGRCHDDGVVGATLHPRQFTGGHGAVARQHAVVTALSRGDVERGALHQVPHHLDGAGVALSDRRDGGRVWLTVAVAVTGTDAEVVEDPTVQVLHIAGV</sequence>
<keyword evidence="2" id="KW-1185">Reference proteome</keyword>
<protein>
    <submittedName>
        <fullName evidence="1">Uncharacterized protein</fullName>
    </submittedName>
</protein>
<reference evidence="1" key="1">
    <citation type="thesis" date="2021" institute="BYU ScholarsArchive" country="Provo, UT, USA">
        <title>Applications of and Algorithms for Genome Assembly and Genomic Analyses with an Emphasis on Marine Teleosts.</title>
        <authorList>
            <person name="Pickett B.D."/>
        </authorList>
    </citation>
    <scope>NUCLEOTIDE SEQUENCE</scope>
    <source>
        <strain evidence="1">HI-2016</strain>
    </source>
</reference>
<dbReference type="PROSITE" id="PS51300">
    <property type="entry name" value="NIRD"/>
    <property type="match status" value="1"/>
</dbReference>
<dbReference type="EMBL" id="JAFBMS010000067">
    <property type="protein sequence ID" value="KAG9338403.1"/>
    <property type="molecule type" value="Genomic_DNA"/>
</dbReference>